<feature type="compositionally biased region" description="Polar residues" evidence="1">
    <location>
        <begin position="24"/>
        <end position="67"/>
    </location>
</feature>
<evidence type="ECO:0000313" key="2">
    <source>
        <dbReference type="EMBL" id="KAK3855382.1"/>
    </source>
</evidence>
<feature type="compositionally biased region" description="Basic residues" evidence="1">
    <location>
        <begin position="1"/>
        <end position="10"/>
    </location>
</feature>
<comment type="caution">
    <text evidence="2">The sequence shown here is derived from an EMBL/GenBank/DDBJ whole genome shotgun (WGS) entry which is preliminary data.</text>
</comment>
<feature type="region of interest" description="Disordered" evidence="1">
    <location>
        <begin position="1"/>
        <end position="131"/>
    </location>
</feature>
<name>A0AAE1BR16_PETCI</name>
<dbReference type="AlphaFoldDB" id="A0AAE1BR16"/>
<accession>A0AAE1BR16</accession>
<keyword evidence="3" id="KW-1185">Reference proteome</keyword>
<evidence type="ECO:0000313" key="3">
    <source>
        <dbReference type="Proteomes" id="UP001286313"/>
    </source>
</evidence>
<dbReference type="EMBL" id="JAWQEG010006242">
    <property type="protein sequence ID" value="KAK3855382.1"/>
    <property type="molecule type" value="Genomic_DNA"/>
</dbReference>
<dbReference type="Proteomes" id="UP001286313">
    <property type="component" value="Unassembled WGS sequence"/>
</dbReference>
<proteinExistence type="predicted"/>
<organism evidence="2 3">
    <name type="scientific">Petrolisthes cinctipes</name>
    <name type="common">Flat porcelain crab</name>
    <dbReference type="NCBI Taxonomy" id="88211"/>
    <lineage>
        <taxon>Eukaryota</taxon>
        <taxon>Metazoa</taxon>
        <taxon>Ecdysozoa</taxon>
        <taxon>Arthropoda</taxon>
        <taxon>Crustacea</taxon>
        <taxon>Multicrustacea</taxon>
        <taxon>Malacostraca</taxon>
        <taxon>Eumalacostraca</taxon>
        <taxon>Eucarida</taxon>
        <taxon>Decapoda</taxon>
        <taxon>Pleocyemata</taxon>
        <taxon>Anomura</taxon>
        <taxon>Galatheoidea</taxon>
        <taxon>Porcellanidae</taxon>
        <taxon>Petrolisthes</taxon>
    </lineage>
</organism>
<reference evidence="2" key="1">
    <citation type="submission" date="2023-10" db="EMBL/GenBank/DDBJ databases">
        <title>Genome assemblies of two species of porcelain crab, Petrolisthes cinctipes and Petrolisthes manimaculis (Anomura: Porcellanidae).</title>
        <authorList>
            <person name="Angst P."/>
        </authorList>
    </citation>
    <scope>NUCLEOTIDE SEQUENCE</scope>
    <source>
        <strain evidence="2">PB745_01</strain>
        <tissue evidence="2">Gill</tissue>
    </source>
</reference>
<gene>
    <name evidence="2" type="ORF">Pcinc_038210</name>
</gene>
<feature type="compositionally biased region" description="Low complexity" evidence="1">
    <location>
        <begin position="112"/>
        <end position="122"/>
    </location>
</feature>
<evidence type="ECO:0000256" key="1">
    <source>
        <dbReference type="SAM" id="MobiDB-lite"/>
    </source>
</evidence>
<sequence>MSSICPKHKPPTPPPYRPKHKYSLTPTIPSKTQTLPHPHHTFQNTIPPSHPLQPSKTQSLSQPSKTQALPHLLKPSKTQSLPHLPFNHPKLNPSLNHPKLNLSLNHPKHKPSLTSPSIPSPSDTLQLSRDP</sequence>
<protein>
    <submittedName>
        <fullName evidence="2">Uncharacterized protein</fullName>
    </submittedName>
</protein>